<organism evidence="13 14">
    <name type="scientific">Pseudoxanthomonas winnipegensis</name>
    <dbReference type="NCBI Taxonomy" id="2480810"/>
    <lineage>
        <taxon>Bacteria</taxon>
        <taxon>Pseudomonadati</taxon>
        <taxon>Pseudomonadota</taxon>
        <taxon>Gammaproteobacteria</taxon>
        <taxon>Lysobacterales</taxon>
        <taxon>Lysobacteraceae</taxon>
        <taxon>Pseudoxanthomonas</taxon>
    </lineage>
</organism>
<evidence type="ECO:0000256" key="5">
    <source>
        <dbReference type="ARBA" id="ARBA00022519"/>
    </source>
</evidence>
<feature type="transmembrane region" description="Helical" evidence="10">
    <location>
        <begin position="12"/>
        <end position="34"/>
    </location>
</feature>
<dbReference type="Pfam" id="PF03544">
    <property type="entry name" value="TonB_C"/>
    <property type="match status" value="1"/>
</dbReference>
<dbReference type="PRINTS" id="PR01374">
    <property type="entry name" value="TONBPROTEIN"/>
</dbReference>
<evidence type="ECO:0000313" key="13">
    <source>
        <dbReference type="EMBL" id="TAA31310.1"/>
    </source>
</evidence>
<feature type="compositionally biased region" description="Pro residues" evidence="11">
    <location>
        <begin position="86"/>
        <end position="95"/>
    </location>
</feature>
<proteinExistence type="inferred from homology"/>
<evidence type="ECO:0000256" key="8">
    <source>
        <dbReference type="ARBA" id="ARBA00022989"/>
    </source>
</evidence>
<gene>
    <name evidence="13" type="ORF">EA661_06965</name>
</gene>
<keyword evidence="8 10" id="KW-1133">Transmembrane helix</keyword>
<sequence>MSVDAPAPALRRWLLSLGLVLAAHALVIVALLAWPARTPLPPPAAPPQALMLELAPAPRAPPAAPSELPPGPTQRARQASARAAPPARPTPPPAPVAQAPAQPQTQPAPTPAQHEDATSDQAAAQASAPPSIAAPAADAYAAAQSLAGATAQAHVTWQAQLLGHLQRYKRYPRTAQRRRQEGVVQVGFAVDRRGHASEVHVVQGSGRDTLDAEALATVQRADPLPPPPADLPGDPVRVVVPVEFFLP</sequence>
<evidence type="ECO:0000256" key="1">
    <source>
        <dbReference type="ARBA" id="ARBA00004383"/>
    </source>
</evidence>
<feature type="compositionally biased region" description="Pro residues" evidence="11">
    <location>
        <begin position="58"/>
        <end position="72"/>
    </location>
</feature>
<evidence type="ECO:0000259" key="12">
    <source>
        <dbReference type="PROSITE" id="PS52015"/>
    </source>
</evidence>
<dbReference type="InterPro" id="IPR006260">
    <property type="entry name" value="TonB/TolA_C"/>
</dbReference>
<keyword evidence="4 10" id="KW-1003">Cell membrane</keyword>
<dbReference type="GO" id="GO:0031992">
    <property type="term" value="F:energy transducer activity"/>
    <property type="evidence" value="ECO:0007669"/>
    <property type="project" value="InterPro"/>
</dbReference>
<keyword evidence="7 10" id="KW-0653">Protein transport</keyword>
<evidence type="ECO:0000256" key="4">
    <source>
        <dbReference type="ARBA" id="ARBA00022475"/>
    </source>
</evidence>
<evidence type="ECO:0000313" key="14">
    <source>
        <dbReference type="Proteomes" id="UP000291286"/>
    </source>
</evidence>
<protein>
    <recommendedName>
        <fullName evidence="10">Protein TonB</fullName>
    </recommendedName>
</protein>
<feature type="region of interest" description="Disordered" evidence="11">
    <location>
        <begin position="58"/>
        <end position="130"/>
    </location>
</feature>
<reference evidence="13 14" key="1">
    <citation type="submission" date="2019-02" db="EMBL/GenBank/DDBJ databases">
        <title>WGS of Pseudoxanthomonas species novum from clinical isolates.</title>
        <authorList>
            <person name="Bernier A.-M."/>
            <person name="Bernard K."/>
            <person name="Vachon A."/>
        </authorList>
    </citation>
    <scope>NUCLEOTIDE SEQUENCE [LARGE SCALE GENOMIC DNA]</scope>
    <source>
        <strain evidence="13 14">NML171202</strain>
    </source>
</reference>
<dbReference type="InterPro" id="IPR051045">
    <property type="entry name" value="TonB-dependent_transducer"/>
</dbReference>
<dbReference type="GO" id="GO:0015031">
    <property type="term" value="P:protein transport"/>
    <property type="evidence" value="ECO:0007669"/>
    <property type="project" value="UniProtKB-UniRule"/>
</dbReference>
<dbReference type="EMBL" id="SHMB01000002">
    <property type="protein sequence ID" value="TAA31310.1"/>
    <property type="molecule type" value="Genomic_DNA"/>
</dbReference>
<dbReference type="GO" id="GO:0015891">
    <property type="term" value="P:siderophore transport"/>
    <property type="evidence" value="ECO:0007669"/>
    <property type="project" value="InterPro"/>
</dbReference>
<comment type="similarity">
    <text evidence="2 10">Belongs to the TonB family.</text>
</comment>
<evidence type="ECO:0000256" key="2">
    <source>
        <dbReference type="ARBA" id="ARBA00006555"/>
    </source>
</evidence>
<dbReference type="GO" id="GO:0030288">
    <property type="term" value="C:outer membrane-bounded periplasmic space"/>
    <property type="evidence" value="ECO:0007669"/>
    <property type="project" value="InterPro"/>
</dbReference>
<evidence type="ECO:0000256" key="9">
    <source>
        <dbReference type="ARBA" id="ARBA00023136"/>
    </source>
</evidence>
<keyword evidence="10" id="KW-0735">Signal-anchor</keyword>
<dbReference type="RefSeq" id="WP_130517094.1">
    <property type="nucleotide sequence ID" value="NZ_SHMA01000003.1"/>
</dbReference>
<evidence type="ECO:0000256" key="6">
    <source>
        <dbReference type="ARBA" id="ARBA00022692"/>
    </source>
</evidence>
<dbReference type="GO" id="GO:0005886">
    <property type="term" value="C:plasma membrane"/>
    <property type="evidence" value="ECO:0007669"/>
    <property type="project" value="UniProtKB-SubCell"/>
</dbReference>
<dbReference type="PANTHER" id="PTHR33446">
    <property type="entry name" value="PROTEIN TONB-RELATED"/>
    <property type="match status" value="1"/>
</dbReference>
<feature type="domain" description="TonB C-terminal" evidence="12">
    <location>
        <begin position="156"/>
        <end position="247"/>
    </location>
</feature>
<keyword evidence="6 10" id="KW-0812">Transmembrane</keyword>
<evidence type="ECO:0000256" key="10">
    <source>
        <dbReference type="RuleBase" id="RU362123"/>
    </source>
</evidence>
<dbReference type="GO" id="GO:0055085">
    <property type="term" value="P:transmembrane transport"/>
    <property type="evidence" value="ECO:0007669"/>
    <property type="project" value="InterPro"/>
</dbReference>
<evidence type="ECO:0000256" key="7">
    <source>
        <dbReference type="ARBA" id="ARBA00022927"/>
    </source>
</evidence>
<dbReference type="InterPro" id="IPR037682">
    <property type="entry name" value="TonB_C"/>
</dbReference>
<dbReference type="Proteomes" id="UP000291286">
    <property type="component" value="Unassembled WGS sequence"/>
</dbReference>
<feature type="compositionally biased region" description="Low complexity" evidence="11">
    <location>
        <begin position="96"/>
        <end position="107"/>
    </location>
</feature>
<dbReference type="SUPFAM" id="SSF74653">
    <property type="entry name" value="TolA/TonB C-terminal domain"/>
    <property type="match status" value="1"/>
</dbReference>
<keyword evidence="5 10" id="KW-0997">Cell inner membrane</keyword>
<accession>A0A4Q8LL85</accession>
<dbReference type="InterPro" id="IPR003538">
    <property type="entry name" value="TonB"/>
</dbReference>
<evidence type="ECO:0000256" key="11">
    <source>
        <dbReference type="SAM" id="MobiDB-lite"/>
    </source>
</evidence>
<dbReference type="PROSITE" id="PS52015">
    <property type="entry name" value="TONB_CTD"/>
    <property type="match status" value="1"/>
</dbReference>
<dbReference type="Gene3D" id="3.30.1150.10">
    <property type="match status" value="1"/>
</dbReference>
<name>A0A4Q8LL85_9GAMM</name>
<feature type="compositionally biased region" description="Low complexity" evidence="11">
    <location>
        <begin position="73"/>
        <end position="85"/>
    </location>
</feature>
<comment type="function">
    <text evidence="10">Interacts with outer membrane receptor proteins that carry out high-affinity binding and energy dependent uptake into the periplasmic space of specific substrates. It could act to transduce energy from the cytoplasmic membrane to specific energy-requiring processes in the outer membrane, resulting in the release into the periplasm of ligands bound by these outer membrane proteins.</text>
</comment>
<feature type="compositionally biased region" description="Low complexity" evidence="11">
    <location>
        <begin position="119"/>
        <end position="130"/>
    </location>
</feature>
<comment type="subcellular location">
    <subcellularLocation>
        <location evidence="1 10">Cell inner membrane</location>
        <topology evidence="1 10">Single-pass membrane protein</topology>
        <orientation evidence="1 10">Periplasmic side</orientation>
    </subcellularLocation>
</comment>
<dbReference type="NCBIfam" id="TIGR01352">
    <property type="entry name" value="tonB_Cterm"/>
    <property type="match status" value="1"/>
</dbReference>
<dbReference type="AlphaFoldDB" id="A0A4Q8LL85"/>
<keyword evidence="3 10" id="KW-0813">Transport</keyword>
<evidence type="ECO:0000256" key="3">
    <source>
        <dbReference type="ARBA" id="ARBA00022448"/>
    </source>
</evidence>
<keyword evidence="9 10" id="KW-0472">Membrane</keyword>
<comment type="caution">
    <text evidence="13">The sequence shown here is derived from an EMBL/GenBank/DDBJ whole genome shotgun (WGS) entry which is preliminary data.</text>
</comment>